<dbReference type="PROSITE" id="PS51704">
    <property type="entry name" value="GP_PDE"/>
    <property type="match status" value="1"/>
</dbReference>
<evidence type="ECO:0000256" key="2">
    <source>
        <dbReference type="ARBA" id="ARBA00012247"/>
    </source>
</evidence>
<feature type="chain" id="PRO_5042860984" description="glycerophosphodiester phosphodiesterase" evidence="7">
    <location>
        <begin position="17"/>
        <end position="483"/>
    </location>
</feature>
<organism evidence="9 10">
    <name type="scientific">Pseudopithomyces chartarum</name>
    <dbReference type="NCBI Taxonomy" id="1892770"/>
    <lineage>
        <taxon>Eukaryota</taxon>
        <taxon>Fungi</taxon>
        <taxon>Dikarya</taxon>
        <taxon>Ascomycota</taxon>
        <taxon>Pezizomycotina</taxon>
        <taxon>Dothideomycetes</taxon>
        <taxon>Pleosporomycetidae</taxon>
        <taxon>Pleosporales</taxon>
        <taxon>Massarineae</taxon>
        <taxon>Didymosphaeriaceae</taxon>
        <taxon>Pseudopithomyces</taxon>
    </lineage>
</organism>
<dbReference type="PANTHER" id="PTHR43620:SF7">
    <property type="entry name" value="GLYCEROPHOSPHODIESTER PHOSPHODIESTERASE GDPD5-RELATED"/>
    <property type="match status" value="1"/>
</dbReference>
<feature type="signal peptide" evidence="7">
    <location>
        <begin position="1"/>
        <end position="16"/>
    </location>
</feature>
<evidence type="ECO:0000256" key="7">
    <source>
        <dbReference type="SAM" id="SignalP"/>
    </source>
</evidence>
<dbReference type="PANTHER" id="PTHR43620">
    <property type="entry name" value="GLYCEROPHOSPHORYL DIESTER PHOSPHODIESTERASE"/>
    <property type="match status" value="1"/>
</dbReference>
<proteinExistence type="inferred from homology"/>
<keyword evidence="4" id="KW-0319">Glycerol metabolism</keyword>
<keyword evidence="10" id="KW-1185">Reference proteome</keyword>
<dbReference type="InterPro" id="IPR017946">
    <property type="entry name" value="PLC-like_Pdiesterase_TIM-brl"/>
</dbReference>
<dbReference type="GO" id="GO:0006071">
    <property type="term" value="P:glycerol metabolic process"/>
    <property type="evidence" value="ECO:0007669"/>
    <property type="project" value="UniProtKB-KW"/>
</dbReference>
<dbReference type="Gene3D" id="3.20.20.190">
    <property type="entry name" value="Phosphatidylinositol (PI) phosphodiesterase"/>
    <property type="match status" value="1"/>
</dbReference>
<evidence type="ECO:0000313" key="9">
    <source>
        <dbReference type="EMBL" id="KAK3215733.1"/>
    </source>
</evidence>
<accession>A0AAN6M4N9</accession>
<dbReference type="InterPro" id="IPR030395">
    <property type="entry name" value="GP_PDE_dom"/>
</dbReference>
<keyword evidence="5" id="KW-0378">Hydrolase</keyword>
<comment type="catalytic activity">
    <reaction evidence="6">
        <text>a sn-glycero-3-phosphodiester + H2O = an alcohol + sn-glycerol 3-phosphate + H(+)</text>
        <dbReference type="Rhea" id="RHEA:12969"/>
        <dbReference type="ChEBI" id="CHEBI:15377"/>
        <dbReference type="ChEBI" id="CHEBI:15378"/>
        <dbReference type="ChEBI" id="CHEBI:30879"/>
        <dbReference type="ChEBI" id="CHEBI:57597"/>
        <dbReference type="ChEBI" id="CHEBI:83408"/>
        <dbReference type="EC" id="3.1.4.46"/>
    </reaction>
</comment>
<sequence length="483" mass="53118">MRSLSALALLATAAAAIPLEEYRTGHGNSKLNVQVGDRPYYLVNNMDDGPLKRKLQSCSEGPFRPSDFVVSHRGAALQFPEHSLEGLTAARRQGAGILECDVAFTKDKKLVCRHSQCDLHTTTNILNTTLGAKCTTPFKPAANGQPAQAKCCTSDITQAEFLTLCAKMDGFNPKGTTVKEYMDGTPYFRTDLYATCGKLLTLDSYIKQVDAWGLKFTPELKTPEVPMPFNGYTQEQYAQDLINAFKKQKINPNRVYAQSFLPADIFYWIKHEPKFGKQAVYLDERVDTPEGYANATASIPELAKRGVKIMAPAFFALTKVNSKGKIVPSEYAIAAKKAGMDIITWSFERTPGRKIPDSDEEELTEVQLLFALPQMGLYACVFVDTFCVALVVKILIEHLIAGDIACDFLPGAPVEVCNIAFPGTQLLLIAAHSPIIDFPKGETVRDFPSAVLLKKTEIPALTDHSPAANLDTTTTIDFRSSKR</sequence>
<dbReference type="GO" id="GO:0008889">
    <property type="term" value="F:glycerophosphodiester phosphodiesterase activity"/>
    <property type="evidence" value="ECO:0007669"/>
    <property type="project" value="UniProtKB-EC"/>
</dbReference>
<evidence type="ECO:0000256" key="1">
    <source>
        <dbReference type="ARBA" id="ARBA00007277"/>
    </source>
</evidence>
<protein>
    <recommendedName>
        <fullName evidence="2">glycerophosphodiester phosphodiesterase</fullName>
        <ecNumber evidence="2">3.1.4.46</ecNumber>
    </recommendedName>
</protein>
<evidence type="ECO:0000313" key="10">
    <source>
        <dbReference type="Proteomes" id="UP001280581"/>
    </source>
</evidence>
<evidence type="ECO:0000256" key="6">
    <source>
        <dbReference type="ARBA" id="ARBA00047512"/>
    </source>
</evidence>
<comment type="caution">
    <text evidence="9">The sequence shown here is derived from an EMBL/GenBank/DDBJ whole genome shotgun (WGS) entry which is preliminary data.</text>
</comment>
<evidence type="ECO:0000256" key="4">
    <source>
        <dbReference type="ARBA" id="ARBA00022798"/>
    </source>
</evidence>
<dbReference type="AlphaFoldDB" id="A0AAN6M4N9"/>
<feature type="domain" description="GP-PDE" evidence="8">
    <location>
        <begin position="67"/>
        <end position="393"/>
    </location>
</feature>
<evidence type="ECO:0000259" key="8">
    <source>
        <dbReference type="PROSITE" id="PS51704"/>
    </source>
</evidence>
<dbReference type="EC" id="3.1.4.46" evidence="2"/>
<keyword evidence="3 7" id="KW-0732">Signal</keyword>
<dbReference type="EMBL" id="WVTA01000002">
    <property type="protein sequence ID" value="KAK3215733.1"/>
    <property type="molecule type" value="Genomic_DNA"/>
</dbReference>
<dbReference type="GO" id="GO:0006629">
    <property type="term" value="P:lipid metabolic process"/>
    <property type="evidence" value="ECO:0007669"/>
    <property type="project" value="InterPro"/>
</dbReference>
<reference evidence="9 10" key="1">
    <citation type="submission" date="2021-02" db="EMBL/GenBank/DDBJ databases">
        <title>Genome assembly of Pseudopithomyces chartarum.</title>
        <authorList>
            <person name="Jauregui R."/>
            <person name="Singh J."/>
            <person name="Voisey C."/>
        </authorList>
    </citation>
    <scope>NUCLEOTIDE SEQUENCE [LARGE SCALE GENOMIC DNA]</scope>
    <source>
        <strain evidence="9 10">AGR01</strain>
    </source>
</reference>
<name>A0AAN6M4N9_9PLEO</name>
<gene>
    <name evidence="9" type="ORF">GRF29_8g968929</name>
</gene>
<dbReference type="Pfam" id="PF03009">
    <property type="entry name" value="GDPD"/>
    <property type="match status" value="1"/>
</dbReference>
<evidence type="ECO:0000256" key="5">
    <source>
        <dbReference type="ARBA" id="ARBA00022801"/>
    </source>
</evidence>
<comment type="similarity">
    <text evidence="1">Belongs to the glycerophosphoryl diester phosphodiesterase family.</text>
</comment>
<dbReference type="Proteomes" id="UP001280581">
    <property type="component" value="Unassembled WGS sequence"/>
</dbReference>
<evidence type="ECO:0000256" key="3">
    <source>
        <dbReference type="ARBA" id="ARBA00022729"/>
    </source>
</evidence>
<dbReference type="SUPFAM" id="SSF51695">
    <property type="entry name" value="PLC-like phosphodiesterases"/>
    <property type="match status" value="1"/>
</dbReference>